<evidence type="ECO:0000259" key="3">
    <source>
        <dbReference type="Pfam" id="PF01648"/>
    </source>
</evidence>
<proteinExistence type="inferred from homology"/>
<evidence type="ECO:0000256" key="2">
    <source>
        <dbReference type="ARBA" id="ARBA00022679"/>
    </source>
</evidence>
<dbReference type="GO" id="GO:0008897">
    <property type="term" value="F:holo-[acyl-carrier-protein] synthase activity"/>
    <property type="evidence" value="ECO:0007669"/>
    <property type="project" value="InterPro"/>
</dbReference>
<dbReference type="Gene3D" id="3.90.470.20">
    <property type="entry name" value="4'-phosphopantetheinyl transferase domain"/>
    <property type="match status" value="2"/>
</dbReference>
<accession>A0A1I5TGS6</accession>
<reference evidence="4 5" key="1">
    <citation type="submission" date="2016-10" db="EMBL/GenBank/DDBJ databases">
        <authorList>
            <person name="de Groot N.N."/>
        </authorList>
    </citation>
    <scope>NUCLEOTIDE SEQUENCE [LARGE SCALE GENOMIC DNA]</scope>
    <source>
        <strain evidence="5">E92,LMG 26720,CCM 7988</strain>
    </source>
</reference>
<dbReference type="SUPFAM" id="SSF56214">
    <property type="entry name" value="4'-phosphopantetheinyl transferase"/>
    <property type="match status" value="2"/>
</dbReference>
<feature type="domain" description="4'-phosphopantetheinyl transferase" evidence="3">
    <location>
        <begin position="102"/>
        <end position="167"/>
    </location>
</feature>
<evidence type="ECO:0000313" key="4">
    <source>
        <dbReference type="EMBL" id="SFP82061.1"/>
    </source>
</evidence>
<dbReference type="AlphaFoldDB" id="A0A1I5TGS6"/>
<protein>
    <submittedName>
        <fullName evidence="4">Phosphopantetheinyl transferase</fullName>
    </submittedName>
</protein>
<dbReference type="PANTHER" id="PTHR12215">
    <property type="entry name" value="PHOSPHOPANTETHEINE TRANSFERASE"/>
    <property type="match status" value="1"/>
</dbReference>
<dbReference type="GO" id="GO:0005829">
    <property type="term" value="C:cytosol"/>
    <property type="evidence" value="ECO:0007669"/>
    <property type="project" value="TreeGrafter"/>
</dbReference>
<dbReference type="InterPro" id="IPR050559">
    <property type="entry name" value="P-Pant_transferase_sf"/>
</dbReference>
<dbReference type="RefSeq" id="WP_092017128.1">
    <property type="nucleotide sequence ID" value="NZ_FOXH01000006.1"/>
</dbReference>
<evidence type="ECO:0000313" key="5">
    <source>
        <dbReference type="Proteomes" id="UP000199306"/>
    </source>
</evidence>
<evidence type="ECO:0000256" key="1">
    <source>
        <dbReference type="ARBA" id="ARBA00010990"/>
    </source>
</evidence>
<dbReference type="Proteomes" id="UP000199306">
    <property type="component" value="Unassembled WGS sequence"/>
</dbReference>
<dbReference type="EMBL" id="FOXH01000006">
    <property type="protein sequence ID" value="SFP82061.1"/>
    <property type="molecule type" value="Genomic_DNA"/>
</dbReference>
<keyword evidence="2 4" id="KW-0808">Transferase</keyword>
<keyword evidence="5" id="KW-1185">Reference proteome</keyword>
<dbReference type="Pfam" id="PF01648">
    <property type="entry name" value="ACPS"/>
    <property type="match status" value="1"/>
</dbReference>
<dbReference type="InterPro" id="IPR008278">
    <property type="entry name" value="4-PPantetheinyl_Trfase_dom"/>
</dbReference>
<dbReference type="GO" id="GO:0019878">
    <property type="term" value="P:lysine biosynthetic process via aminoadipic acid"/>
    <property type="evidence" value="ECO:0007669"/>
    <property type="project" value="TreeGrafter"/>
</dbReference>
<organism evidence="4 5">
    <name type="scientific">Pseudarcicella hirudinis</name>
    <dbReference type="NCBI Taxonomy" id="1079859"/>
    <lineage>
        <taxon>Bacteria</taxon>
        <taxon>Pseudomonadati</taxon>
        <taxon>Bacteroidota</taxon>
        <taxon>Cytophagia</taxon>
        <taxon>Cytophagales</taxon>
        <taxon>Flectobacillaceae</taxon>
        <taxon>Pseudarcicella</taxon>
    </lineage>
</organism>
<dbReference type="InterPro" id="IPR037143">
    <property type="entry name" value="4-PPantetheinyl_Trfase_dom_sf"/>
</dbReference>
<dbReference type="GO" id="GO:0000287">
    <property type="term" value="F:magnesium ion binding"/>
    <property type="evidence" value="ECO:0007669"/>
    <property type="project" value="InterPro"/>
</dbReference>
<gene>
    <name evidence="4" type="ORF">SAMN04515674_10637</name>
</gene>
<dbReference type="OrthoDB" id="9808281at2"/>
<dbReference type="PANTHER" id="PTHR12215:SF10">
    <property type="entry name" value="L-AMINOADIPATE-SEMIALDEHYDE DEHYDROGENASE-PHOSPHOPANTETHEINYL TRANSFERASE"/>
    <property type="match status" value="1"/>
</dbReference>
<comment type="similarity">
    <text evidence="1">Belongs to the P-Pant transferase superfamily. Gsp/Sfp/HetI/AcpT family.</text>
</comment>
<sequence>MHLFYTHIPKDFDATESLLKLPLALQKRLKQCPGKQARNRSFTAKILLAEVLAGKSGMSKVALLNRLVYDMLGKPELKGIPMFFSLSHAGNQVVCLTNEMDAVGVDIERNTHQINSSTAFFLSKIEQQKLSAENLGNTYLLKKWVQKEAVSKAIGKGLSLGFHTIESSGTYCFWRNEKFMTHEVNVHPDYYCYVAGKTGKTKPEVSEISFEKLLNNLI</sequence>
<dbReference type="STRING" id="1079859.SAMN04515674_10637"/>
<name>A0A1I5TGS6_9BACT</name>